<dbReference type="EMBL" id="AMYD01001817">
    <property type="protein sequence ID" value="EQB51460.1"/>
    <property type="molecule type" value="Genomic_DNA"/>
</dbReference>
<dbReference type="Proteomes" id="UP000015530">
    <property type="component" value="Unassembled WGS sequence"/>
</dbReference>
<sequence length="13" mass="1464">MDQMHSDTIISEG</sequence>
<organism evidence="1 2">
    <name type="scientific">Colletotrichum gloeosporioides (strain Cg-14)</name>
    <name type="common">Anthracnose fungus</name>
    <name type="synonym">Glomerella cingulata</name>
    <dbReference type="NCBI Taxonomy" id="1237896"/>
    <lineage>
        <taxon>Eukaryota</taxon>
        <taxon>Fungi</taxon>
        <taxon>Dikarya</taxon>
        <taxon>Ascomycota</taxon>
        <taxon>Pezizomycotina</taxon>
        <taxon>Sordariomycetes</taxon>
        <taxon>Hypocreomycetidae</taxon>
        <taxon>Glomerellales</taxon>
        <taxon>Glomerellaceae</taxon>
        <taxon>Colletotrichum</taxon>
        <taxon>Colletotrichum gloeosporioides species complex</taxon>
    </lineage>
</organism>
<proteinExistence type="predicted"/>
<gene>
    <name evidence="1" type="ORF">CGLO_08994</name>
</gene>
<evidence type="ECO:0000313" key="2">
    <source>
        <dbReference type="Proteomes" id="UP000015530"/>
    </source>
</evidence>
<accession>T0LTB7</accession>
<evidence type="ECO:0000313" key="1">
    <source>
        <dbReference type="EMBL" id="EQB51460.1"/>
    </source>
</evidence>
<comment type="caution">
    <text evidence="1">The sequence shown here is derived from an EMBL/GenBank/DDBJ whole genome shotgun (WGS) entry which is preliminary data.</text>
</comment>
<dbReference type="HOGENOM" id="CLU_3435943_0_0_1"/>
<name>T0LTB7_COLGC</name>
<protein>
    <submittedName>
        <fullName evidence="1">Uncharacterized protein</fullName>
    </submittedName>
</protein>
<reference evidence="2" key="1">
    <citation type="journal article" date="2013" name="Mol. Plant Microbe Interact.">
        <title>Global aspects of pacC regulation of pathogenicity genes in Colletotrichum gloeosporioides as revealed by transcriptome analysis.</title>
        <authorList>
            <person name="Alkan N."/>
            <person name="Meng X."/>
            <person name="Friedlander G."/>
            <person name="Reuveni E."/>
            <person name="Sukno S."/>
            <person name="Sherman A."/>
            <person name="Thon M."/>
            <person name="Fluhr R."/>
            <person name="Prusky D."/>
        </authorList>
    </citation>
    <scope>NUCLEOTIDE SEQUENCE [LARGE SCALE GENOMIC DNA]</scope>
    <source>
        <strain evidence="2">Cg-14</strain>
    </source>
</reference>